<comment type="caution">
    <text evidence="1">The sequence shown here is derived from an EMBL/GenBank/DDBJ whole genome shotgun (WGS) entry which is preliminary data.</text>
</comment>
<evidence type="ECO:0000313" key="1">
    <source>
        <dbReference type="EMBL" id="TNN42961.1"/>
    </source>
</evidence>
<reference evidence="1 2" key="1">
    <citation type="submission" date="2019-03" db="EMBL/GenBank/DDBJ databases">
        <title>First draft genome of Liparis tanakae, snailfish: a comprehensive survey of snailfish specific genes.</title>
        <authorList>
            <person name="Kim W."/>
            <person name="Song I."/>
            <person name="Jeong J.-H."/>
            <person name="Kim D."/>
            <person name="Kim S."/>
            <person name="Ryu S."/>
            <person name="Song J.Y."/>
            <person name="Lee S.K."/>
        </authorList>
    </citation>
    <scope>NUCLEOTIDE SEQUENCE [LARGE SCALE GENOMIC DNA]</scope>
    <source>
        <tissue evidence="1">Muscle</tissue>
    </source>
</reference>
<evidence type="ECO:0000313" key="2">
    <source>
        <dbReference type="Proteomes" id="UP000314294"/>
    </source>
</evidence>
<proteinExistence type="predicted"/>
<gene>
    <name evidence="1" type="ORF">EYF80_046851</name>
</gene>
<dbReference type="Proteomes" id="UP000314294">
    <property type="component" value="Unassembled WGS sequence"/>
</dbReference>
<name>A0A4Z2FPI4_9TELE</name>
<dbReference type="EMBL" id="SRLO01001000">
    <property type="protein sequence ID" value="TNN42961.1"/>
    <property type="molecule type" value="Genomic_DNA"/>
</dbReference>
<organism evidence="1 2">
    <name type="scientific">Liparis tanakae</name>
    <name type="common">Tanaka's snailfish</name>
    <dbReference type="NCBI Taxonomy" id="230148"/>
    <lineage>
        <taxon>Eukaryota</taxon>
        <taxon>Metazoa</taxon>
        <taxon>Chordata</taxon>
        <taxon>Craniata</taxon>
        <taxon>Vertebrata</taxon>
        <taxon>Euteleostomi</taxon>
        <taxon>Actinopterygii</taxon>
        <taxon>Neopterygii</taxon>
        <taxon>Teleostei</taxon>
        <taxon>Neoteleostei</taxon>
        <taxon>Acanthomorphata</taxon>
        <taxon>Eupercaria</taxon>
        <taxon>Perciformes</taxon>
        <taxon>Cottioidei</taxon>
        <taxon>Cottales</taxon>
        <taxon>Liparidae</taxon>
        <taxon>Liparis</taxon>
    </lineage>
</organism>
<dbReference type="AlphaFoldDB" id="A0A4Z2FPI4"/>
<keyword evidence="2" id="KW-1185">Reference proteome</keyword>
<protein>
    <submittedName>
        <fullName evidence="1">Uncharacterized protein</fullName>
    </submittedName>
</protein>
<sequence length="68" mass="7220">MVPSDSRCSVTQSREEQKVLDVFIAAEEAIQVQSSDSLGSVSQAGGSMSSIRITVHSPGSLNTAHRQM</sequence>
<accession>A0A4Z2FPI4</accession>